<comment type="caution">
    <text evidence="1">The sequence shown here is derived from an EMBL/GenBank/DDBJ whole genome shotgun (WGS) entry which is preliminary data.</text>
</comment>
<dbReference type="EMBL" id="QBQT01000351">
    <property type="protein sequence ID" value="PUD75823.1"/>
    <property type="molecule type" value="Genomic_DNA"/>
</dbReference>
<accession>A0A2T6VDG5</accession>
<keyword evidence="1" id="KW-0540">Nuclease</keyword>
<keyword evidence="1" id="KW-0378">Hydrolase</keyword>
<dbReference type="GO" id="GO:0004519">
    <property type="term" value="F:endonuclease activity"/>
    <property type="evidence" value="ECO:0007669"/>
    <property type="project" value="UniProtKB-KW"/>
</dbReference>
<protein>
    <submittedName>
        <fullName evidence="1">Restriction endonuclease subunit R</fullName>
    </submittedName>
</protein>
<evidence type="ECO:0000313" key="2">
    <source>
        <dbReference type="Proteomes" id="UP000244700"/>
    </source>
</evidence>
<gene>
    <name evidence="1" type="ORF">C2R72_05800</name>
</gene>
<proteinExistence type="predicted"/>
<evidence type="ECO:0000313" key="1">
    <source>
        <dbReference type="EMBL" id="PUD75823.1"/>
    </source>
</evidence>
<reference evidence="1 2" key="1">
    <citation type="submission" date="2018-01" db="EMBL/GenBank/DDBJ databases">
        <title>Helicobacter pylori genome-wide association study shows promise for predicting gastric cancer risk.</title>
        <authorList>
            <person name="Berthenet E."/>
            <person name="Yahara K."/>
            <person name="Thorell K."/>
            <person name="Pascoe B."/>
            <person name="Meric G."/>
            <person name="Mikhail J.M."/>
            <person name="Engstrand L."/>
            <person name="Enroth H."/>
            <person name="Burette A."/>
            <person name="Megraud F."/>
            <person name="Atherton J."/>
            <person name="Smith S."/>
            <person name="Wilkinson T.S."/>
            <person name="Hitchings M.D."/>
            <person name="Falush D."/>
            <person name="Sheppard S.K."/>
        </authorList>
    </citation>
    <scope>NUCLEOTIDE SEQUENCE [LARGE SCALE GENOMIC DNA]</scope>
    <source>
        <strain evidence="1 2">GIL237</strain>
    </source>
</reference>
<name>A0A2T6VDG5_HELPX</name>
<keyword evidence="1" id="KW-0255">Endonuclease</keyword>
<organism evidence="1 2">
    <name type="scientific">Helicobacter pylori</name>
    <name type="common">Campylobacter pylori</name>
    <dbReference type="NCBI Taxonomy" id="210"/>
    <lineage>
        <taxon>Bacteria</taxon>
        <taxon>Pseudomonadati</taxon>
        <taxon>Campylobacterota</taxon>
        <taxon>Epsilonproteobacteria</taxon>
        <taxon>Campylobacterales</taxon>
        <taxon>Helicobacteraceae</taxon>
        <taxon>Helicobacter</taxon>
    </lineage>
</organism>
<sequence>MPKLEKILLEITQLDPSKECLKFLANRIKSSDYRGLHLSQHNRYDQNKIKIIIQAIFNEVGGDFLQIRTTDMSKRPSNIIGEEVYAKVVDNICKSEMSQDNSGKKNQVTQDSLRKNLFVDMHRMGLIERYNKNKEPTNPYIQNNIKYISLTPLAIEFLNVQDLLRKNFCYTQALENLLQGFGAECREVMIELDNHYLDIEEMMFFVTFLNIENFTRSGIIEYVREYRSLSRIQKEKLKELVQDYCNPNHFNGNKLEKRDYHNWKNQAQQIFSLLEQSVFFEANKERLILKTLNEENKQNDKKLKRSIKEKALYFEKHGVKKEKGFELHHIVPLCLARSMEEFDLLDKWENLIYIDAFNHAKISQTQNKHICLYFENCDVILSKGLKEEQESLYFTYIENVLYKLDLQNVMLEYNKDLLHSKNG</sequence>
<dbReference type="Proteomes" id="UP000244700">
    <property type="component" value="Unassembled WGS sequence"/>
</dbReference>
<dbReference type="AlphaFoldDB" id="A0A2T6VDG5"/>